<name>W4M5D8_9BACT</name>
<evidence type="ECO:0000313" key="1">
    <source>
        <dbReference type="EMBL" id="ETX05564.1"/>
    </source>
</evidence>
<gene>
    <name evidence="1" type="ORF">ETSY2_22205</name>
</gene>
<dbReference type="HOGENOM" id="CLU_3213838_0_0_7"/>
<keyword evidence="2" id="KW-1185">Reference proteome</keyword>
<proteinExistence type="predicted"/>
<evidence type="ECO:0000313" key="2">
    <source>
        <dbReference type="Proteomes" id="UP000019140"/>
    </source>
</evidence>
<sequence length="44" mass="5022">MRVFDSHILIYHLNDALPPSVLALVELWVGEGAMISVMTRIKER</sequence>
<accession>W4M5D8</accession>
<comment type="caution">
    <text evidence="1">The sequence shown here is derived from an EMBL/GenBank/DDBJ whole genome shotgun (WGS) entry which is preliminary data.</text>
</comment>
<dbReference type="AlphaFoldDB" id="W4M5D8"/>
<dbReference type="Proteomes" id="UP000019140">
    <property type="component" value="Unassembled WGS sequence"/>
</dbReference>
<protein>
    <recommendedName>
        <fullName evidence="3">PIN domain-containing protein</fullName>
    </recommendedName>
</protein>
<reference evidence="1 2" key="1">
    <citation type="journal article" date="2014" name="Nature">
        <title>An environmental bacterial taxon with a large and distinct metabolic repertoire.</title>
        <authorList>
            <person name="Wilson M.C."/>
            <person name="Mori T."/>
            <person name="Ruckert C."/>
            <person name="Uria A.R."/>
            <person name="Helf M.J."/>
            <person name="Takada K."/>
            <person name="Gernert C."/>
            <person name="Steffens U.A."/>
            <person name="Heycke N."/>
            <person name="Schmitt S."/>
            <person name="Rinke C."/>
            <person name="Helfrich E.J."/>
            <person name="Brachmann A.O."/>
            <person name="Gurgui C."/>
            <person name="Wakimoto T."/>
            <person name="Kracht M."/>
            <person name="Crusemann M."/>
            <person name="Hentschel U."/>
            <person name="Abe I."/>
            <person name="Matsunaga S."/>
            <person name="Kalinowski J."/>
            <person name="Takeyama H."/>
            <person name="Piel J."/>
        </authorList>
    </citation>
    <scope>NUCLEOTIDE SEQUENCE [LARGE SCALE GENOMIC DNA]</scope>
    <source>
        <strain evidence="2">TSY2</strain>
    </source>
</reference>
<evidence type="ECO:0008006" key="3">
    <source>
        <dbReference type="Google" id="ProtNLM"/>
    </source>
</evidence>
<dbReference type="EMBL" id="AZHX01000928">
    <property type="protein sequence ID" value="ETX05564.1"/>
    <property type="molecule type" value="Genomic_DNA"/>
</dbReference>
<organism evidence="1 2">
    <name type="scientific">Candidatus Entotheonella gemina</name>
    <dbReference type="NCBI Taxonomy" id="1429439"/>
    <lineage>
        <taxon>Bacteria</taxon>
        <taxon>Pseudomonadati</taxon>
        <taxon>Nitrospinota/Tectimicrobiota group</taxon>
        <taxon>Candidatus Tectimicrobiota</taxon>
        <taxon>Candidatus Entotheonellia</taxon>
        <taxon>Candidatus Entotheonellales</taxon>
        <taxon>Candidatus Entotheonellaceae</taxon>
        <taxon>Candidatus Entotheonella</taxon>
    </lineage>
</organism>